<evidence type="ECO:0000313" key="2">
    <source>
        <dbReference type="EMBL" id="MFB9522631.1"/>
    </source>
</evidence>
<evidence type="ECO:0000313" key="3">
    <source>
        <dbReference type="Proteomes" id="UP001589718"/>
    </source>
</evidence>
<dbReference type="Gene3D" id="1.10.10.10">
    <property type="entry name" value="Winged helix-like DNA-binding domain superfamily/Winged helix DNA-binding domain"/>
    <property type="match status" value="1"/>
</dbReference>
<protein>
    <submittedName>
        <fullName evidence="2">ROK family protein</fullName>
    </submittedName>
</protein>
<dbReference type="Pfam" id="PF00480">
    <property type="entry name" value="ROK"/>
    <property type="match status" value="1"/>
</dbReference>
<dbReference type="InterPro" id="IPR036388">
    <property type="entry name" value="WH-like_DNA-bd_sf"/>
</dbReference>
<comment type="caution">
    <text evidence="2">The sequence shown here is derived from an EMBL/GenBank/DDBJ whole genome shotgun (WGS) entry which is preliminary data.</text>
</comment>
<dbReference type="EMBL" id="JBHMCR010000010">
    <property type="protein sequence ID" value="MFB9522631.1"/>
    <property type="molecule type" value="Genomic_DNA"/>
</dbReference>
<comment type="similarity">
    <text evidence="1">Belongs to the ROK (NagC/XylR) family.</text>
</comment>
<proteinExistence type="inferred from homology"/>
<gene>
    <name evidence="2" type="ORF">ACFFTU_22055</name>
</gene>
<dbReference type="RefSeq" id="WP_345222820.1">
    <property type="nucleotide sequence ID" value="NZ_BAAAXE010000013.1"/>
</dbReference>
<dbReference type="SUPFAM" id="SSF53067">
    <property type="entry name" value="Actin-like ATPase domain"/>
    <property type="match status" value="1"/>
</dbReference>
<dbReference type="Gene3D" id="3.30.420.40">
    <property type="match status" value="2"/>
</dbReference>
<name>A0ABV5PJB5_STRCM</name>
<dbReference type="InterPro" id="IPR043129">
    <property type="entry name" value="ATPase_NBD"/>
</dbReference>
<dbReference type="InterPro" id="IPR036390">
    <property type="entry name" value="WH_DNA-bd_sf"/>
</dbReference>
<dbReference type="PANTHER" id="PTHR18964:SF149">
    <property type="entry name" value="BIFUNCTIONAL UDP-N-ACETYLGLUCOSAMINE 2-EPIMERASE_N-ACETYLMANNOSAMINE KINASE"/>
    <property type="match status" value="1"/>
</dbReference>
<dbReference type="SUPFAM" id="SSF46785">
    <property type="entry name" value="Winged helix' DNA-binding domain"/>
    <property type="match status" value="1"/>
</dbReference>
<reference evidence="2 3" key="1">
    <citation type="submission" date="2024-09" db="EMBL/GenBank/DDBJ databases">
        <authorList>
            <person name="Sun Q."/>
            <person name="Mori K."/>
        </authorList>
    </citation>
    <scope>NUCLEOTIDE SEQUENCE [LARGE SCALE GENOMIC DNA]</scope>
    <source>
        <strain evidence="2 3">JCM 4362</strain>
    </source>
</reference>
<organism evidence="2 3">
    <name type="scientific">Streptomyces cremeus</name>
    <dbReference type="NCBI Taxonomy" id="66881"/>
    <lineage>
        <taxon>Bacteria</taxon>
        <taxon>Bacillati</taxon>
        <taxon>Actinomycetota</taxon>
        <taxon>Actinomycetes</taxon>
        <taxon>Kitasatosporales</taxon>
        <taxon>Streptomycetaceae</taxon>
        <taxon>Streptomyces</taxon>
    </lineage>
</organism>
<accession>A0ABV5PJB5</accession>
<dbReference type="Proteomes" id="UP001589718">
    <property type="component" value="Unassembled WGS sequence"/>
</dbReference>
<dbReference type="PANTHER" id="PTHR18964">
    <property type="entry name" value="ROK (REPRESSOR, ORF, KINASE) FAMILY"/>
    <property type="match status" value="1"/>
</dbReference>
<evidence type="ECO:0000256" key="1">
    <source>
        <dbReference type="ARBA" id="ARBA00006479"/>
    </source>
</evidence>
<keyword evidence="3" id="KW-1185">Reference proteome</keyword>
<sequence length="416" mass="41706">MPHTTPAPVPLDSASVRRRNLALVLQHIAAHGPCSRSRIAAAVGLVPASVTGLVADLAARGLVQEEAGGTGGGRGRPGRPVRLAPRRVLAVTVQITLEQLRTQVTDLAGAVMSRADTPHRVRHGGPAPLARAVAAVVREAEDRVRCVPGALLSRVVVAMAGPVTSDASHAVLAATDFGWTAPVDLGALVTAELPFLGCPLEVVNDANAAALAEYQALAADRPRPPLGLAYLKADTGVGGGLVVGGRIVDGSHGAAIEPGHLPVALDGPPCACGARGCLAVYAGPEPLLAAAGLAAALRTDGKDAALAALDRALHAGDPAALAALAAAGEAVGAAILGMVALLDVEEIVLGGYLADWHRWLAPAIDARLAGRRALAAPWMPRLTPSTLGTGATLHGAAALARAAVLDDPGAIPPLSP</sequence>
<dbReference type="InterPro" id="IPR000600">
    <property type="entry name" value="ROK"/>
</dbReference>